<evidence type="ECO:0000313" key="3">
    <source>
        <dbReference type="EMBL" id="PUB08314.1"/>
    </source>
</evidence>
<dbReference type="Gene3D" id="2.60.120.10">
    <property type="entry name" value="Jelly Rolls"/>
    <property type="match status" value="1"/>
</dbReference>
<feature type="signal peptide" evidence="1">
    <location>
        <begin position="1"/>
        <end position="18"/>
    </location>
</feature>
<evidence type="ECO:0000313" key="4">
    <source>
        <dbReference type="Proteomes" id="UP000244523"/>
    </source>
</evidence>
<dbReference type="AlphaFoldDB" id="A0A2T6K105"/>
<evidence type="ECO:0000256" key="1">
    <source>
        <dbReference type="SAM" id="SignalP"/>
    </source>
</evidence>
<gene>
    <name evidence="3" type="ORF">C8N45_1402</name>
</gene>
<accession>A0A2T6K105</accession>
<feature type="chain" id="PRO_5015699275" evidence="1">
    <location>
        <begin position="19"/>
        <end position="158"/>
    </location>
</feature>
<evidence type="ECO:0000259" key="2">
    <source>
        <dbReference type="Pfam" id="PF07883"/>
    </source>
</evidence>
<dbReference type="InterPro" id="IPR013096">
    <property type="entry name" value="Cupin_2"/>
</dbReference>
<dbReference type="InterPro" id="IPR014710">
    <property type="entry name" value="RmlC-like_jellyroll"/>
</dbReference>
<dbReference type="SUPFAM" id="SSF51182">
    <property type="entry name" value="RmlC-like cupins"/>
    <property type="match status" value="1"/>
</dbReference>
<dbReference type="Pfam" id="PF07883">
    <property type="entry name" value="Cupin_2"/>
    <property type="match status" value="1"/>
</dbReference>
<proteinExistence type="predicted"/>
<organism evidence="3 4">
    <name type="scientific">Yoonia sediminilitoris</name>
    <dbReference type="NCBI Taxonomy" id="1286148"/>
    <lineage>
        <taxon>Bacteria</taxon>
        <taxon>Pseudomonadati</taxon>
        <taxon>Pseudomonadota</taxon>
        <taxon>Alphaproteobacteria</taxon>
        <taxon>Rhodobacterales</taxon>
        <taxon>Paracoccaceae</taxon>
        <taxon>Yoonia</taxon>
    </lineage>
</organism>
<name>A0A2T6K105_9RHOB</name>
<sequence>MRTPLTIILMALAGAAGAHEPMEWNGSKIHVLLERDGTEGSMGMFTTQSSAPGGPPLHIHEDAGEALFVLEGRAEFQSGDQYVTLGAGEVVFVPRGVDHTFHFPDATGGKLLVIVTPGGFEGFFSATRHLKLPDQLDELSRISAGFGQVFTGPPLGAH</sequence>
<dbReference type="InterPro" id="IPR053146">
    <property type="entry name" value="QDO-like"/>
</dbReference>
<feature type="domain" description="Cupin type-2" evidence="2">
    <location>
        <begin position="52"/>
        <end position="114"/>
    </location>
</feature>
<keyword evidence="1" id="KW-0732">Signal</keyword>
<dbReference type="InterPro" id="IPR011051">
    <property type="entry name" value="RmlC_Cupin_sf"/>
</dbReference>
<keyword evidence="4" id="KW-1185">Reference proteome</keyword>
<dbReference type="PANTHER" id="PTHR36440:SF1">
    <property type="entry name" value="PUTATIVE (AFU_ORTHOLOGUE AFUA_8G07350)-RELATED"/>
    <property type="match status" value="1"/>
</dbReference>
<reference evidence="3 4" key="1">
    <citation type="submission" date="2018-04" db="EMBL/GenBank/DDBJ databases">
        <title>Genomic Encyclopedia of Archaeal and Bacterial Type Strains, Phase II (KMG-II): from individual species to whole genera.</title>
        <authorList>
            <person name="Goeker M."/>
        </authorList>
    </citation>
    <scope>NUCLEOTIDE SEQUENCE [LARGE SCALE GENOMIC DNA]</scope>
    <source>
        <strain evidence="3 4">DSM 29955</strain>
    </source>
</reference>
<comment type="caution">
    <text evidence="3">The sequence shown here is derived from an EMBL/GenBank/DDBJ whole genome shotgun (WGS) entry which is preliminary data.</text>
</comment>
<dbReference type="RefSeq" id="WP_168769581.1">
    <property type="nucleotide sequence ID" value="NZ_QBUD01000040.1"/>
</dbReference>
<protein>
    <submittedName>
        <fullName evidence="3">Cupin domain-containing protein</fullName>
    </submittedName>
</protein>
<dbReference type="EMBL" id="QBUD01000040">
    <property type="protein sequence ID" value="PUB08314.1"/>
    <property type="molecule type" value="Genomic_DNA"/>
</dbReference>
<dbReference type="PANTHER" id="PTHR36440">
    <property type="entry name" value="PUTATIVE (AFU_ORTHOLOGUE AFUA_8G07350)-RELATED"/>
    <property type="match status" value="1"/>
</dbReference>
<dbReference type="Proteomes" id="UP000244523">
    <property type="component" value="Unassembled WGS sequence"/>
</dbReference>